<dbReference type="NCBIfam" id="NF002204">
    <property type="entry name" value="PRK01077.1"/>
    <property type="match status" value="1"/>
</dbReference>
<comment type="domain">
    <text evidence="10">Comprises of two domains. The C-terminal domain contains the binding site for glutamine and catalyzes the hydrolysis of this substrate to glutamate and ammonia. The N-terminal domain is anticipated to bind ATP and cobyrinate and catalyzes the ultimate synthesis of the diamide product. The ammonia produced via the glutaminase domain is probably translocated to the adjacent domain via a molecular tunnel, where it reacts with an activated intermediate.</text>
</comment>
<dbReference type="Pfam" id="PF04071">
    <property type="entry name" value="zf-like"/>
    <property type="match status" value="1"/>
</dbReference>
<evidence type="ECO:0000313" key="17">
    <source>
        <dbReference type="Proteomes" id="UP000183918"/>
    </source>
</evidence>
<name>A0A1H3MDV5_9FIRM</name>
<dbReference type="CDD" id="cd05388">
    <property type="entry name" value="CobB_N"/>
    <property type="match status" value="1"/>
</dbReference>
<evidence type="ECO:0000256" key="8">
    <source>
        <dbReference type="ARBA" id="ARBA00022842"/>
    </source>
</evidence>
<dbReference type="Gene3D" id="3.40.50.880">
    <property type="match status" value="1"/>
</dbReference>
<dbReference type="CDD" id="cd11645">
    <property type="entry name" value="Precorrin_2_C20_MT"/>
    <property type="match status" value="1"/>
</dbReference>
<keyword evidence="3 16" id="KW-0489">Methyltransferase</keyword>
<dbReference type="InterPro" id="IPR014776">
    <property type="entry name" value="4pyrrole_Mease_sub2"/>
</dbReference>
<dbReference type="OrthoDB" id="9764035at2"/>
<evidence type="ECO:0000256" key="7">
    <source>
        <dbReference type="ARBA" id="ARBA00022840"/>
    </source>
</evidence>
<keyword evidence="4 16" id="KW-0808">Transferase</keyword>
<dbReference type="Gene3D" id="3.30.950.10">
    <property type="entry name" value="Methyltransferase, Cobalt-precorrin-4 Transmethylase, Domain 2"/>
    <property type="match status" value="1"/>
</dbReference>
<keyword evidence="10" id="KW-0169">Cobalamin biosynthesis</keyword>
<dbReference type="Pfam" id="PF00590">
    <property type="entry name" value="TP_methylase"/>
    <property type="match status" value="1"/>
</dbReference>
<evidence type="ECO:0000259" key="15">
    <source>
        <dbReference type="Pfam" id="PF07685"/>
    </source>
</evidence>
<dbReference type="SUPFAM" id="SSF52540">
    <property type="entry name" value="P-loop containing nucleoside triphosphate hydrolases"/>
    <property type="match status" value="1"/>
</dbReference>
<dbReference type="InterPro" id="IPR012382">
    <property type="entry name" value="CobI/CbiL"/>
</dbReference>
<comment type="cofactor">
    <cofactor evidence="1 10">
        <name>Mg(2+)</name>
        <dbReference type="ChEBI" id="CHEBI:18420"/>
    </cofactor>
</comment>
<dbReference type="PANTHER" id="PTHR43873:SF1">
    <property type="entry name" value="COBYRINATE A,C-DIAMIDE SYNTHASE"/>
    <property type="match status" value="1"/>
</dbReference>
<dbReference type="HAMAP" id="MF_00027">
    <property type="entry name" value="CobB_CbiA"/>
    <property type="match status" value="1"/>
</dbReference>
<dbReference type="Proteomes" id="UP000183918">
    <property type="component" value="Unassembled WGS sequence"/>
</dbReference>
<protein>
    <recommendedName>
        <fullName evidence="10">Cobyrinate a,c-diamide synthase</fullName>
        <ecNumber evidence="10">6.3.5.11</ecNumber>
    </recommendedName>
    <alternativeName>
        <fullName evidence="10">Cobyrinic acid a,c-diamide synthetase</fullName>
    </alternativeName>
</protein>
<evidence type="ECO:0000256" key="11">
    <source>
        <dbReference type="SAM" id="MobiDB-lite"/>
    </source>
</evidence>
<feature type="domain" description="CobQ/CobB/MinD/ParA nucleotide binding" evidence="13">
    <location>
        <begin position="4"/>
        <end position="183"/>
    </location>
</feature>
<evidence type="ECO:0000256" key="4">
    <source>
        <dbReference type="ARBA" id="ARBA00022679"/>
    </source>
</evidence>
<feature type="region of interest" description="Disordered" evidence="11">
    <location>
        <begin position="466"/>
        <end position="492"/>
    </location>
</feature>
<evidence type="ECO:0000256" key="2">
    <source>
        <dbReference type="ARBA" id="ARBA00022598"/>
    </source>
</evidence>
<keyword evidence="8 10" id="KW-0460">Magnesium</keyword>
<evidence type="ECO:0000256" key="10">
    <source>
        <dbReference type="HAMAP-Rule" id="MF_00027"/>
    </source>
</evidence>
<keyword evidence="2 10" id="KW-0436">Ligase</keyword>
<comment type="miscellaneous">
    <text evidence="10">The a and c carboxylates of cobyrinate are activated for nucleophilic attack via formation of a phosphorylated intermediate by ATP. CbiA catalyzes first the amidation of the c-carboxylate, and then that of the a-carboxylate.</text>
</comment>
<accession>A0A1H3MDV5</accession>
<dbReference type="InterPro" id="IPR035996">
    <property type="entry name" value="4pyrrol_Methylase_sf"/>
</dbReference>
<dbReference type="InterPro" id="IPR002586">
    <property type="entry name" value="CobQ/CobB/MinD/ParA_Nub-bd_dom"/>
</dbReference>
<reference evidence="16 17" key="1">
    <citation type="submission" date="2016-10" db="EMBL/GenBank/DDBJ databases">
        <authorList>
            <person name="de Groot N.N."/>
        </authorList>
    </citation>
    <scope>NUCLEOTIDE SEQUENCE [LARGE SCALE GENOMIC DNA]</scope>
    <source>
        <strain evidence="16 17">DSM 14045</strain>
    </source>
</reference>
<dbReference type="SUPFAM" id="SSF52317">
    <property type="entry name" value="Class I glutamine amidotransferase-like"/>
    <property type="match status" value="1"/>
</dbReference>
<dbReference type="RefSeq" id="WP_074719028.1">
    <property type="nucleotide sequence ID" value="NZ_FNPG01000033.1"/>
</dbReference>
<dbReference type="Pfam" id="PF01656">
    <property type="entry name" value="CbiA"/>
    <property type="match status" value="1"/>
</dbReference>
<dbReference type="GO" id="GO:0009236">
    <property type="term" value="P:cobalamin biosynthetic process"/>
    <property type="evidence" value="ECO:0007669"/>
    <property type="project" value="UniProtKB-UniRule"/>
</dbReference>
<comment type="function">
    <text evidence="10">Catalyzes the ATP-dependent amidation of the two carboxylate groups at positions a and c of cobyrinate, using either L-glutamine or ammonia as the nitrogen source.</text>
</comment>
<dbReference type="GO" id="GO:0030788">
    <property type="term" value="F:precorrin-2 C20-methyltransferase activity"/>
    <property type="evidence" value="ECO:0007669"/>
    <property type="project" value="InterPro"/>
</dbReference>
<feature type="compositionally biased region" description="Polar residues" evidence="11">
    <location>
        <begin position="475"/>
        <end position="492"/>
    </location>
</feature>
<feature type="domain" description="CobB/CobQ-like glutamine amidotransferase" evidence="15">
    <location>
        <begin position="267"/>
        <end position="447"/>
    </location>
</feature>
<dbReference type="UniPathway" id="UPA00148">
    <property type="reaction ID" value="UER00231"/>
</dbReference>
<keyword evidence="6 10" id="KW-0547">Nucleotide-binding</keyword>
<sequence>MGKIMISAIKSGSGKTMITCGLLRALKKRNVDVVSYKCGPDYIDPMFHRRIIGIPSRNIDTFFLEEEKIKTLFQNTSEKYEESVIEGVMGLFDGIGGQQEMGSSYHVARILRIPIILVIDVGGMGRSILPLIYGFLKYDKEKLIKGVILNRVSETYGKRLKKMIEDELPIKVYGTLKKDKSLSFESRHLGLIMPNEIDNLNETIDKLSNEIEKTVDINGIIELSNEFENQTTNYKISSDDIKMQNSKKIQDIVELQSNKNSKELCRLAVARDEAFCFYYEENLELLQKKGVEIVYFSPIRDKELPANIDGILLGGGYPELYLKDLSENVSLKNDIKEKVEKNIPLVAECGGYMYLHDYVEYNGTYKMLGIIEGKCVYRDKLVNFGYIEVKENNDSFLSGKVAKAHEFHYFESLRENDSCNVKKVSNGKCWKDCVVTDNMWAGFPHLYYPQVEEFLDNFIEKMNHYKEKKNDNKKNTQNSTFSKNSENKKNSAYTKNSIKSENYVYGVGVGPGNEKKLTSEAIEIILKSDKIIVPNKELESSYAYKIVHDYFPGMGKEKFIPIDFPMTKDSEKLNKAHDYCYRVIKDLYKKNKKVAFISIGDVCVYSTFTYISNRCEQDNIPVKLINGIPSFCAVAAELGISLADASEQIHIIPTCYDINGTKNLCGTRIYMKSGKKLLELQEILINEQKYRKTIVYGISNCGLENQRIVKGSENINQLEGYLTTIIVKDLENIKDESSSSYFSNKACKYYPCHKGIDNMNCLFCYCPMYFLDECLGNPTYIEKEGKKIKVCTNCVFPHKRENYDIIMKYLASKCRR</sequence>
<dbReference type="Gene3D" id="3.40.50.300">
    <property type="entry name" value="P-loop containing nucleotide triphosphate hydrolases"/>
    <property type="match status" value="2"/>
</dbReference>
<dbReference type="AlphaFoldDB" id="A0A1H3MDV5"/>
<dbReference type="EMBL" id="FNPG01000033">
    <property type="protein sequence ID" value="SDY74901.1"/>
    <property type="molecule type" value="Genomic_DNA"/>
</dbReference>
<dbReference type="InterPro" id="IPR029062">
    <property type="entry name" value="Class_I_gatase-like"/>
</dbReference>
<evidence type="ECO:0000256" key="5">
    <source>
        <dbReference type="ARBA" id="ARBA00022691"/>
    </source>
</evidence>
<evidence type="ECO:0000256" key="9">
    <source>
        <dbReference type="ARBA" id="ARBA00022962"/>
    </source>
</evidence>
<keyword evidence="7 10" id="KW-0067">ATP-binding</keyword>
<comment type="catalytic activity">
    <reaction evidence="10">
        <text>cob(II)yrinate + 2 L-glutamine + 2 ATP + 2 H2O = cob(II)yrinate a,c diamide + 2 L-glutamate + 2 ADP + 2 phosphate + 2 H(+)</text>
        <dbReference type="Rhea" id="RHEA:26289"/>
        <dbReference type="ChEBI" id="CHEBI:15377"/>
        <dbReference type="ChEBI" id="CHEBI:15378"/>
        <dbReference type="ChEBI" id="CHEBI:29985"/>
        <dbReference type="ChEBI" id="CHEBI:30616"/>
        <dbReference type="ChEBI" id="CHEBI:43474"/>
        <dbReference type="ChEBI" id="CHEBI:58359"/>
        <dbReference type="ChEBI" id="CHEBI:58537"/>
        <dbReference type="ChEBI" id="CHEBI:58894"/>
        <dbReference type="ChEBI" id="CHEBI:456216"/>
        <dbReference type="EC" id="6.3.5.11"/>
    </reaction>
</comment>
<keyword evidence="5" id="KW-0949">S-adenosyl-L-methionine</keyword>
<evidence type="ECO:0000259" key="13">
    <source>
        <dbReference type="Pfam" id="PF01656"/>
    </source>
</evidence>
<dbReference type="InterPro" id="IPR027417">
    <property type="entry name" value="P-loop_NTPase"/>
</dbReference>
<dbReference type="STRING" id="1122142.SAMN02910414_02291"/>
<dbReference type="GO" id="GO:0042242">
    <property type="term" value="F:cobyrinic acid a,c-diamide synthase activity"/>
    <property type="evidence" value="ECO:0007669"/>
    <property type="project" value="UniProtKB-UniRule"/>
</dbReference>
<gene>
    <name evidence="10" type="primary">cbiA</name>
    <name evidence="16" type="ORF">SAMN02910414_02291</name>
</gene>
<comment type="pathway">
    <text evidence="10">Cofactor biosynthesis; adenosylcobalamin biosynthesis; cob(II)yrinate a,c-diamide from sirohydrochlorin (anaerobic route): step 10/10.</text>
</comment>
<evidence type="ECO:0000313" key="16">
    <source>
        <dbReference type="EMBL" id="SDY74901.1"/>
    </source>
</evidence>
<dbReference type="InterPro" id="IPR011698">
    <property type="entry name" value="GATase_3"/>
</dbReference>
<dbReference type="PROSITE" id="PS51274">
    <property type="entry name" value="GATASE_COBBQ"/>
    <property type="match status" value="1"/>
</dbReference>
<dbReference type="EC" id="6.3.5.11" evidence="10"/>
<keyword evidence="9 10" id="KW-0315">Glutamine amidotransferase</keyword>
<dbReference type="SUPFAM" id="SSF53790">
    <property type="entry name" value="Tetrapyrrole methylase"/>
    <property type="match status" value="1"/>
</dbReference>
<dbReference type="Gene3D" id="3.40.1010.10">
    <property type="entry name" value="Cobalt-precorrin-4 Transmethylase, Domain 1"/>
    <property type="match status" value="1"/>
</dbReference>
<dbReference type="GO" id="GO:0005524">
    <property type="term" value="F:ATP binding"/>
    <property type="evidence" value="ECO:0007669"/>
    <property type="project" value="UniProtKB-UniRule"/>
</dbReference>
<dbReference type="Pfam" id="PF07685">
    <property type="entry name" value="GATase_3"/>
    <property type="match status" value="1"/>
</dbReference>
<keyword evidence="17" id="KW-1185">Reference proteome</keyword>
<dbReference type="InterPro" id="IPR004484">
    <property type="entry name" value="CbiA/CobB_synth"/>
</dbReference>
<evidence type="ECO:0000259" key="14">
    <source>
        <dbReference type="Pfam" id="PF04071"/>
    </source>
</evidence>
<feature type="active site" description="Nucleophile" evidence="10">
    <location>
        <position position="349"/>
    </location>
</feature>
<comment type="similarity">
    <text evidence="10">Belongs to the CobB/CbiA family.</text>
</comment>
<proteinExistence type="inferred from homology"/>
<dbReference type="InterPro" id="IPR000878">
    <property type="entry name" value="4pyrrol_Mease"/>
</dbReference>
<evidence type="ECO:0000256" key="3">
    <source>
        <dbReference type="ARBA" id="ARBA00022603"/>
    </source>
</evidence>
<feature type="domain" description="Cysteine-rich small" evidence="14">
    <location>
        <begin position="741"/>
        <end position="811"/>
    </location>
</feature>
<dbReference type="PANTHER" id="PTHR43873">
    <property type="entry name" value="COBYRINATE A,C-DIAMIDE SYNTHASE"/>
    <property type="match status" value="1"/>
</dbReference>
<evidence type="ECO:0000259" key="12">
    <source>
        <dbReference type="Pfam" id="PF00590"/>
    </source>
</evidence>
<dbReference type="GO" id="GO:0032259">
    <property type="term" value="P:methylation"/>
    <property type="evidence" value="ECO:0007669"/>
    <property type="project" value="UniProtKB-KW"/>
</dbReference>
<dbReference type="InterPro" id="IPR007212">
    <property type="entry name" value="Zf-like"/>
</dbReference>
<evidence type="ECO:0000256" key="6">
    <source>
        <dbReference type="ARBA" id="ARBA00022741"/>
    </source>
</evidence>
<dbReference type="NCBIfam" id="TIGR00379">
    <property type="entry name" value="cobB"/>
    <property type="match status" value="1"/>
</dbReference>
<organism evidence="16 17">
    <name type="scientific">Lachnobacterium bovis DSM 14045</name>
    <dbReference type="NCBI Taxonomy" id="1122142"/>
    <lineage>
        <taxon>Bacteria</taxon>
        <taxon>Bacillati</taxon>
        <taxon>Bacillota</taxon>
        <taxon>Clostridia</taxon>
        <taxon>Lachnospirales</taxon>
        <taxon>Lachnospiraceae</taxon>
        <taxon>Lachnobacterium</taxon>
    </lineage>
</organism>
<evidence type="ECO:0000256" key="1">
    <source>
        <dbReference type="ARBA" id="ARBA00001946"/>
    </source>
</evidence>
<feature type="domain" description="Tetrapyrrole methylase" evidence="12">
    <location>
        <begin position="504"/>
        <end position="712"/>
    </location>
</feature>
<dbReference type="InterPro" id="IPR014777">
    <property type="entry name" value="4pyrrole_Mease_sub1"/>
</dbReference>
<feature type="site" description="Increases nucleophilicity of active site Cys" evidence="10">
    <location>
        <position position="445"/>
    </location>
</feature>